<dbReference type="OrthoDB" id="2148342at2759"/>
<dbReference type="PANTHER" id="PTHR35075">
    <property type="entry name" value="A-KINASE ANCHOR PROTEIN 14"/>
    <property type="match status" value="1"/>
</dbReference>
<dbReference type="InterPro" id="IPR025663">
    <property type="entry name" value="AKAP_28"/>
</dbReference>
<organism evidence="1 2">
    <name type="scientific">Danaus chrysippus</name>
    <name type="common">African queen</name>
    <dbReference type="NCBI Taxonomy" id="151541"/>
    <lineage>
        <taxon>Eukaryota</taxon>
        <taxon>Metazoa</taxon>
        <taxon>Ecdysozoa</taxon>
        <taxon>Arthropoda</taxon>
        <taxon>Hexapoda</taxon>
        <taxon>Insecta</taxon>
        <taxon>Pterygota</taxon>
        <taxon>Neoptera</taxon>
        <taxon>Endopterygota</taxon>
        <taxon>Lepidoptera</taxon>
        <taxon>Glossata</taxon>
        <taxon>Ditrysia</taxon>
        <taxon>Papilionoidea</taxon>
        <taxon>Nymphalidae</taxon>
        <taxon>Danainae</taxon>
        <taxon>Danaini</taxon>
        <taxon>Danaina</taxon>
        <taxon>Danaus</taxon>
        <taxon>Anosia</taxon>
    </lineage>
</organism>
<gene>
    <name evidence="1" type="ORF">DCHRY22_LOCUS5261</name>
</gene>
<comment type="caution">
    <text evidence="1">The sequence shown here is derived from an EMBL/GenBank/DDBJ whole genome shotgun (WGS) entry which is preliminary data.</text>
</comment>
<name>A0A8J2W1W3_9NEOP</name>
<dbReference type="Pfam" id="PF14469">
    <property type="entry name" value="AKAP28"/>
    <property type="match status" value="1"/>
</dbReference>
<dbReference type="GO" id="GO:0005952">
    <property type="term" value="C:cAMP-dependent protein kinase complex"/>
    <property type="evidence" value="ECO:0007669"/>
    <property type="project" value="TreeGrafter"/>
</dbReference>
<protein>
    <submittedName>
        <fullName evidence="1">(African queen) hypothetical protein</fullName>
    </submittedName>
</protein>
<dbReference type="InterPro" id="IPR053084">
    <property type="entry name" value="AKAP"/>
</dbReference>
<evidence type="ECO:0000313" key="2">
    <source>
        <dbReference type="Proteomes" id="UP000789524"/>
    </source>
</evidence>
<keyword evidence="2" id="KW-1185">Reference proteome</keyword>
<dbReference type="EMBL" id="CAKASE010000050">
    <property type="protein sequence ID" value="CAG9564249.1"/>
    <property type="molecule type" value="Genomic_DNA"/>
</dbReference>
<dbReference type="Proteomes" id="UP000789524">
    <property type="component" value="Unassembled WGS sequence"/>
</dbReference>
<dbReference type="AlphaFoldDB" id="A0A8J2W1W3"/>
<proteinExistence type="predicted"/>
<dbReference type="PANTHER" id="PTHR35075:SF1">
    <property type="entry name" value="A-KINASE ANCHOR PROTEIN 14"/>
    <property type="match status" value="1"/>
</dbReference>
<evidence type="ECO:0000313" key="1">
    <source>
        <dbReference type="EMBL" id="CAG9564249.1"/>
    </source>
</evidence>
<reference evidence="1" key="1">
    <citation type="submission" date="2021-09" db="EMBL/GenBank/DDBJ databases">
        <authorList>
            <person name="Martin H S."/>
        </authorList>
    </citation>
    <scope>NUCLEOTIDE SEQUENCE</scope>
</reference>
<dbReference type="GO" id="GO:0034237">
    <property type="term" value="F:protein kinase A regulatory subunit binding"/>
    <property type="evidence" value="ECO:0007669"/>
    <property type="project" value="TreeGrafter"/>
</dbReference>
<accession>A0A8J2W1W3</accession>
<sequence>MDIPQIKSYEEQAIDTVVSVLNRAKESLGVRQTLKQLATSRDYLTPPGKVILTSLRCPLAVTSENLIINTIQKKWHLTDTFMYVLHYMGSSKDECSQYYYFEAVFSQPTASYPIPQATATVYFRVEDKHVEPPEVKGVPTMTFRLEGHRTDHDVRHVLLIPDWILAIMQMKIKFFQRLEEMTLF</sequence>